<dbReference type="Proteomes" id="UP000694392">
    <property type="component" value="Unplaced"/>
</dbReference>
<feature type="chain" id="PRO_5034147089" evidence="2">
    <location>
        <begin position="21"/>
        <end position="91"/>
    </location>
</feature>
<keyword evidence="2" id="KW-0732">Signal</keyword>
<reference evidence="3" key="1">
    <citation type="submission" date="2025-08" db="UniProtKB">
        <authorList>
            <consortium name="Ensembl"/>
        </authorList>
    </citation>
    <scope>IDENTIFICATION</scope>
</reference>
<name>A0A8D0GHL3_SPHPU</name>
<protein>
    <submittedName>
        <fullName evidence="3">Uncharacterized protein</fullName>
    </submittedName>
</protein>
<organism evidence="3 4">
    <name type="scientific">Sphenodon punctatus</name>
    <name type="common">Tuatara</name>
    <name type="synonym">Hatteria punctata</name>
    <dbReference type="NCBI Taxonomy" id="8508"/>
    <lineage>
        <taxon>Eukaryota</taxon>
        <taxon>Metazoa</taxon>
        <taxon>Chordata</taxon>
        <taxon>Craniata</taxon>
        <taxon>Vertebrata</taxon>
        <taxon>Euteleostomi</taxon>
        <taxon>Lepidosauria</taxon>
        <taxon>Sphenodontia</taxon>
        <taxon>Sphenodontidae</taxon>
        <taxon>Sphenodon</taxon>
    </lineage>
</organism>
<feature type="signal peptide" evidence="2">
    <location>
        <begin position="1"/>
        <end position="20"/>
    </location>
</feature>
<evidence type="ECO:0000313" key="3">
    <source>
        <dbReference type="Ensembl" id="ENSSPUP00000006284.1"/>
    </source>
</evidence>
<reference evidence="3" key="2">
    <citation type="submission" date="2025-09" db="UniProtKB">
        <authorList>
            <consortium name="Ensembl"/>
        </authorList>
    </citation>
    <scope>IDENTIFICATION</scope>
</reference>
<keyword evidence="4" id="KW-1185">Reference proteome</keyword>
<dbReference type="AlphaFoldDB" id="A0A8D0GHL3"/>
<sequence length="91" mass="9796">FFVCVCVLALRFLLAKKASGVLSFFRGTGGKSPDLSSQKKETLRGADSAYYQVGQMGKEGAENQGAESQDEADGGDAQKKQITNPHVELRK</sequence>
<proteinExistence type="predicted"/>
<evidence type="ECO:0000313" key="4">
    <source>
        <dbReference type="Proteomes" id="UP000694392"/>
    </source>
</evidence>
<feature type="region of interest" description="Disordered" evidence="1">
    <location>
        <begin position="57"/>
        <end position="91"/>
    </location>
</feature>
<evidence type="ECO:0000256" key="1">
    <source>
        <dbReference type="SAM" id="MobiDB-lite"/>
    </source>
</evidence>
<accession>A0A8D0GHL3</accession>
<evidence type="ECO:0000256" key="2">
    <source>
        <dbReference type="SAM" id="SignalP"/>
    </source>
</evidence>
<dbReference type="Ensembl" id="ENSSPUT00000006690.1">
    <property type="protein sequence ID" value="ENSSPUP00000006284.1"/>
    <property type="gene ID" value="ENSSPUG00000004851.1"/>
</dbReference>